<proteinExistence type="predicted"/>
<accession>A0A645ED12</accession>
<dbReference type="AlphaFoldDB" id="A0A645ED12"/>
<name>A0A645ED12_9ZZZZ</name>
<comment type="caution">
    <text evidence="1">The sequence shown here is derived from an EMBL/GenBank/DDBJ whole genome shotgun (WGS) entry which is preliminary data.</text>
</comment>
<organism evidence="1">
    <name type="scientific">bioreactor metagenome</name>
    <dbReference type="NCBI Taxonomy" id="1076179"/>
    <lineage>
        <taxon>unclassified sequences</taxon>
        <taxon>metagenomes</taxon>
        <taxon>ecological metagenomes</taxon>
    </lineage>
</organism>
<gene>
    <name evidence="1" type="ORF">SDC9_146924</name>
</gene>
<reference evidence="1" key="1">
    <citation type="submission" date="2019-08" db="EMBL/GenBank/DDBJ databases">
        <authorList>
            <person name="Kucharzyk K."/>
            <person name="Murdoch R.W."/>
            <person name="Higgins S."/>
            <person name="Loffler F."/>
        </authorList>
    </citation>
    <scope>NUCLEOTIDE SEQUENCE</scope>
</reference>
<protein>
    <submittedName>
        <fullName evidence="1">Uncharacterized protein</fullName>
    </submittedName>
</protein>
<dbReference type="EMBL" id="VSSQ01045815">
    <property type="protein sequence ID" value="MPM99730.1"/>
    <property type="molecule type" value="Genomic_DNA"/>
</dbReference>
<sequence length="160" mass="16966">MAADTVKDFLGDGTNTVTVSKGQSNSGTFKNSILTASNVSSATCKKTSDGKYYEISINLKGDTMSKGQNGIVGKVTNDFKTVDEAYAGLSDVGAKVESITANTSGSTIYTKIQISSGKIVSLKYHIIMDITMTNIKYSILSVKKATGLSTTDVTYSSIKW</sequence>
<evidence type="ECO:0000313" key="1">
    <source>
        <dbReference type="EMBL" id="MPM99730.1"/>
    </source>
</evidence>